<comment type="caution">
    <text evidence="2">The sequence shown here is derived from an EMBL/GenBank/DDBJ whole genome shotgun (WGS) entry which is preliminary data.</text>
</comment>
<feature type="region of interest" description="Disordered" evidence="1">
    <location>
        <begin position="324"/>
        <end position="362"/>
    </location>
</feature>
<dbReference type="Proteomes" id="UP000789831">
    <property type="component" value="Unassembled WGS sequence"/>
</dbReference>
<sequence length="780" mass="90902">MAQTASEDFRKCKPLLRKWQKDLDDDQEDLILETFESIINNFKPEVYRQGLKEDSFVHEVFEPVIRPFFRNINFKCEWSTDVLEASVHRKRKFDRDEKLIFQYICLLESADFILSNKNKISLEDCDFVKLGNEMKDIIDKCIDDGVKSNDLIICGLLVEGFQCRLFVMDLKYEAIYRMILLGKIYLPRDSSDLGVLPTSIERLMQMKTIMTRSTEICKKNIHLSKRETIQGNVTSINEMTRPSFHTPIKEASTKDISPLIESHSYEEKGITPDPLPEIEYSSTQPESSTEPETSTTSLSQDIIHDDSAEILDFVETIHKERISSEIRERNREKKLQESHNNSTPPIQSEVSTMSTSESLDSKTVKKLWDQNQNKNQDKISQSHKKKGTENITHVIADGIQDNIISDSNYVTEISATARQNHMSGILTTTRCQNHVTEILPKILPETKASEESISSTSQLEKTLPEKQNNPVYSCVSFRKKVLDQYLDLYYEFSSENIDYYRITDETLCSLCNLDYDDDEDKICSKLYKRYKKETGLDPWIKSENSEFSQIEEGSYTPQNCVIKIFKFPEEKSIILETVHKRFPFLSYTKSNAWYRDVFKYTNSEAKCPVCKDVHTCLGIWDDWSCLGKNDHYFLNCPFRINQKKVIIAIQSLPETQVRVPNKISNSSIHPNKTRLYQYAIEHEMDPEKFSVITEAEKNRWAMGCFSADLERDIRLYRGGIKRSEDTRKYHKFLTDRDRLIGEELLRRSILKSGLSTTWLDDLMKEWEEIHTQFVQIFSQI</sequence>
<protein>
    <submittedName>
        <fullName evidence="2">133_t:CDS:1</fullName>
    </submittedName>
</protein>
<feature type="compositionally biased region" description="Polar residues" evidence="1">
    <location>
        <begin position="338"/>
        <end position="358"/>
    </location>
</feature>
<dbReference type="OrthoDB" id="2260223at2759"/>
<accession>A0A9N9GV05</accession>
<dbReference type="EMBL" id="CAJVPL010003156">
    <property type="protein sequence ID" value="CAG8627314.1"/>
    <property type="molecule type" value="Genomic_DNA"/>
</dbReference>
<feature type="region of interest" description="Disordered" evidence="1">
    <location>
        <begin position="232"/>
        <end position="301"/>
    </location>
</feature>
<reference evidence="2" key="1">
    <citation type="submission" date="2021-06" db="EMBL/GenBank/DDBJ databases">
        <authorList>
            <person name="Kallberg Y."/>
            <person name="Tangrot J."/>
            <person name="Rosling A."/>
        </authorList>
    </citation>
    <scope>NUCLEOTIDE SEQUENCE</scope>
    <source>
        <strain evidence="2">MT106</strain>
    </source>
</reference>
<feature type="compositionally biased region" description="Basic and acidic residues" evidence="1">
    <location>
        <begin position="324"/>
        <end position="337"/>
    </location>
</feature>
<feature type="compositionally biased region" description="Low complexity" evidence="1">
    <location>
        <begin position="281"/>
        <end position="300"/>
    </location>
</feature>
<keyword evidence="3" id="KW-1185">Reference proteome</keyword>
<evidence type="ECO:0000256" key="1">
    <source>
        <dbReference type="SAM" id="MobiDB-lite"/>
    </source>
</evidence>
<dbReference type="AlphaFoldDB" id="A0A9N9GV05"/>
<gene>
    <name evidence="2" type="ORF">AGERDE_LOCUS10353</name>
</gene>
<evidence type="ECO:0000313" key="2">
    <source>
        <dbReference type="EMBL" id="CAG8627314.1"/>
    </source>
</evidence>
<proteinExistence type="predicted"/>
<name>A0A9N9GV05_9GLOM</name>
<evidence type="ECO:0000313" key="3">
    <source>
        <dbReference type="Proteomes" id="UP000789831"/>
    </source>
</evidence>
<organism evidence="2 3">
    <name type="scientific">Ambispora gerdemannii</name>
    <dbReference type="NCBI Taxonomy" id="144530"/>
    <lineage>
        <taxon>Eukaryota</taxon>
        <taxon>Fungi</taxon>
        <taxon>Fungi incertae sedis</taxon>
        <taxon>Mucoromycota</taxon>
        <taxon>Glomeromycotina</taxon>
        <taxon>Glomeromycetes</taxon>
        <taxon>Archaeosporales</taxon>
        <taxon>Ambisporaceae</taxon>
        <taxon>Ambispora</taxon>
    </lineage>
</organism>